<dbReference type="InterPro" id="IPR001867">
    <property type="entry name" value="OmpR/PhoB-type_DNA-bd"/>
</dbReference>
<dbReference type="SMART" id="SM00028">
    <property type="entry name" value="TPR"/>
    <property type="match status" value="3"/>
</dbReference>
<gene>
    <name evidence="6" type="ORF">ACFFHU_07450</name>
</gene>
<dbReference type="EMBL" id="JBHLUE010000004">
    <property type="protein sequence ID" value="MFC0564001.1"/>
    <property type="molecule type" value="Genomic_DNA"/>
</dbReference>
<protein>
    <submittedName>
        <fullName evidence="6">BTAD domain-containing putative transcriptional regulator</fullName>
    </submittedName>
</protein>
<dbReference type="Proteomes" id="UP001589894">
    <property type="component" value="Unassembled WGS sequence"/>
</dbReference>
<dbReference type="SUPFAM" id="SSF48452">
    <property type="entry name" value="TPR-like"/>
    <property type="match status" value="2"/>
</dbReference>
<keyword evidence="2 3" id="KW-0238">DNA-binding</keyword>
<reference evidence="6 7" key="1">
    <citation type="submission" date="2024-09" db="EMBL/GenBank/DDBJ databases">
        <authorList>
            <person name="Sun Q."/>
            <person name="Mori K."/>
        </authorList>
    </citation>
    <scope>NUCLEOTIDE SEQUENCE [LARGE SCALE GENOMIC DNA]</scope>
    <source>
        <strain evidence="6 7">TBRC 2205</strain>
    </source>
</reference>
<evidence type="ECO:0000259" key="5">
    <source>
        <dbReference type="PROSITE" id="PS51755"/>
    </source>
</evidence>
<dbReference type="PANTHER" id="PTHR47691">
    <property type="entry name" value="REGULATOR-RELATED"/>
    <property type="match status" value="1"/>
</dbReference>
<dbReference type="PROSITE" id="PS51755">
    <property type="entry name" value="OMPR_PHOB"/>
    <property type="match status" value="1"/>
</dbReference>
<dbReference type="Pfam" id="PF03704">
    <property type="entry name" value="BTAD"/>
    <property type="match status" value="1"/>
</dbReference>
<dbReference type="Gene3D" id="3.40.50.300">
    <property type="entry name" value="P-loop containing nucleotide triphosphate hydrolases"/>
    <property type="match status" value="1"/>
</dbReference>
<evidence type="ECO:0000256" key="1">
    <source>
        <dbReference type="ARBA" id="ARBA00005820"/>
    </source>
</evidence>
<evidence type="ECO:0000256" key="4">
    <source>
        <dbReference type="SAM" id="MobiDB-lite"/>
    </source>
</evidence>
<dbReference type="InterPro" id="IPR005158">
    <property type="entry name" value="BTAD"/>
</dbReference>
<feature type="region of interest" description="Disordered" evidence="4">
    <location>
        <begin position="246"/>
        <end position="349"/>
    </location>
</feature>
<sequence length="1166" mass="123196">MQIAMLGPLAVVGAGDVPVPLTGNRLRRLLILLALDPGRVVETSRLVAGLWPADPPAGAINALQALVSRLRRALPDVPVESHPNGYRLAVPAEAVDVVRFERLAAAGRRALPADPAAADALLTEALDLWRGPALAELADSAVAAGLLARVEEVRLGAIEDRVEARLALGAADTLVAELRALVAAHPLRERPAAQLIRALRAGGRTAEALAAYDSIRTELADRLGVDPSAELAALHLDLLRPARLPADRSAGRPAAPASTPPPGQAPARATEQPAARLAEQTPVGASARSPARPAEQSPARPAERSPAEQSADRPAERSPAEQSADRSPEQPVGRFPGQPSATGRPSNLPAALTSFVGRERDCDRVTGLVAASRLTTLTGPGGAGKTRLAVESARRLLDRSPAGVWLVELAAVTDPAEVPHTVLSVLGLRDQAMLAGGRSRVPTVDPVDPVARLAAGIGDRRMLLVLDNCEHLVDAAARLADRLLAACPQLRVLATSREPLAITGEALCPVDSLTLPPAGATAEEAAGYPAVRLLADRAAAVRPDFAVHEGTVADVVRICRALDGMPLAIELAAARLRSMTPAQVAARLDDRFRLLTGGSRAALPRHQALRAVVDWSWELLDEPERALLRRLSVFAGGGTAESVERVCADAAVGSAAGLPAVEVFDRLTALVDKSLVVLVAGAAPRYRLLETIREYGLGRLVEAGEADRVRRAHAAEFLTLAEAADARLRGPEQLTWLDRLSAEHDNAIAALRWTMASDDSASAVRFLSALGWYWWLRGHRAEGAGYGLQVLTDPVVGKRVPGPTFARAYVVMAMMVMAGGQGDLADARDWLRRAAEVAEPHRRADPLLRLIGPMAAAFESFFSRPDLAAMDSLFTDEDPWVAATARMFRAFSEQNLGLPDSSAEAHMRAAAAGYAAIGERWGGAFSLAGLAELLSRRGDHARSAECYERALAMLFELRTSEDISEVQTRLAHELWHLGEHSRAHELLAEAGAAADRLGSDECRAAVAYERGEILRANQDWPAARQHLDRAVGLLGEKGVAPQWRAMLSSSRGVVAAAEGDSDLARECHDRALRLAAAVHDAPVIGTVLVGYADLALRTGRPEQAATLLGAAAGVRGGPDRSLLDGPRIEAAVRAALDPDDFAAAYARGLPTTAEDAAELVGVKLDG</sequence>
<evidence type="ECO:0000256" key="3">
    <source>
        <dbReference type="PROSITE-ProRule" id="PRU01091"/>
    </source>
</evidence>
<dbReference type="InterPro" id="IPR027417">
    <property type="entry name" value="P-loop_NTPase"/>
</dbReference>
<dbReference type="InterPro" id="IPR019734">
    <property type="entry name" value="TPR_rpt"/>
</dbReference>
<dbReference type="Pfam" id="PF13424">
    <property type="entry name" value="TPR_12"/>
    <property type="match status" value="1"/>
</dbReference>
<dbReference type="CDD" id="cd15831">
    <property type="entry name" value="BTAD"/>
    <property type="match status" value="1"/>
</dbReference>
<dbReference type="InterPro" id="IPR036388">
    <property type="entry name" value="WH-like_DNA-bd_sf"/>
</dbReference>
<keyword evidence="7" id="KW-1185">Reference proteome</keyword>
<feature type="DNA-binding region" description="OmpR/PhoB-type" evidence="3">
    <location>
        <begin position="1"/>
        <end position="90"/>
    </location>
</feature>
<dbReference type="Pfam" id="PF25872">
    <property type="entry name" value="HTH_77"/>
    <property type="match status" value="1"/>
</dbReference>
<dbReference type="SUPFAM" id="SSF46894">
    <property type="entry name" value="C-terminal effector domain of the bipartite response regulators"/>
    <property type="match status" value="1"/>
</dbReference>
<dbReference type="Pfam" id="PF00486">
    <property type="entry name" value="Trans_reg_C"/>
    <property type="match status" value="1"/>
</dbReference>
<comment type="similarity">
    <text evidence="1">Belongs to the AfsR/DnrI/RedD regulatory family.</text>
</comment>
<dbReference type="InterPro" id="IPR058852">
    <property type="entry name" value="HTH_77"/>
</dbReference>
<dbReference type="Gene3D" id="1.25.40.10">
    <property type="entry name" value="Tetratricopeptide repeat domain"/>
    <property type="match status" value="3"/>
</dbReference>
<dbReference type="Gene3D" id="1.10.10.10">
    <property type="entry name" value="Winged helix-like DNA-binding domain superfamily/Winged helix DNA-binding domain"/>
    <property type="match status" value="1"/>
</dbReference>
<feature type="compositionally biased region" description="Basic and acidic residues" evidence="4">
    <location>
        <begin position="301"/>
        <end position="328"/>
    </location>
</feature>
<evidence type="ECO:0000313" key="6">
    <source>
        <dbReference type="EMBL" id="MFC0564001.1"/>
    </source>
</evidence>
<dbReference type="PRINTS" id="PR00364">
    <property type="entry name" value="DISEASERSIST"/>
</dbReference>
<dbReference type="SMART" id="SM01043">
    <property type="entry name" value="BTAD"/>
    <property type="match status" value="1"/>
</dbReference>
<evidence type="ECO:0000313" key="7">
    <source>
        <dbReference type="Proteomes" id="UP001589894"/>
    </source>
</evidence>
<proteinExistence type="inferred from homology"/>
<feature type="domain" description="OmpR/PhoB-type" evidence="5">
    <location>
        <begin position="1"/>
        <end position="90"/>
    </location>
</feature>
<dbReference type="SMART" id="SM00862">
    <property type="entry name" value="Trans_reg_C"/>
    <property type="match status" value="1"/>
</dbReference>
<name>A0ABV6NTA4_9ACTN</name>
<evidence type="ECO:0000256" key="2">
    <source>
        <dbReference type="ARBA" id="ARBA00023125"/>
    </source>
</evidence>
<dbReference type="RefSeq" id="WP_377336941.1">
    <property type="nucleotide sequence ID" value="NZ_JBHLUE010000004.1"/>
</dbReference>
<comment type="caution">
    <text evidence="6">The sequence shown here is derived from an EMBL/GenBank/DDBJ whole genome shotgun (WGS) entry which is preliminary data.</text>
</comment>
<dbReference type="SUPFAM" id="SSF52540">
    <property type="entry name" value="P-loop containing nucleoside triphosphate hydrolases"/>
    <property type="match status" value="1"/>
</dbReference>
<accession>A0ABV6NTA4</accession>
<dbReference type="InterPro" id="IPR016032">
    <property type="entry name" value="Sig_transdc_resp-reg_C-effctor"/>
</dbReference>
<dbReference type="PANTHER" id="PTHR47691:SF3">
    <property type="entry name" value="HTH-TYPE TRANSCRIPTIONAL REGULATOR RV0890C-RELATED"/>
    <property type="match status" value="1"/>
</dbReference>
<dbReference type="InterPro" id="IPR011990">
    <property type="entry name" value="TPR-like_helical_dom_sf"/>
</dbReference>
<organism evidence="6 7">
    <name type="scientific">Plantactinospora siamensis</name>
    <dbReference type="NCBI Taxonomy" id="555372"/>
    <lineage>
        <taxon>Bacteria</taxon>
        <taxon>Bacillati</taxon>
        <taxon>Actinomycetota</taxon>
        <taxon>Actinomycetes</taxon>
        <taxon>Micromonosporales</taxon>
        <taxon>Micromonosporaceae</taxon>
        <taxon>Plantactinospora</taxon>
    </lineage>
</organism>